<dbReference type="EMBL" id="JAABNT010000006">
    <property type="protein sequence ID" value="NEK23114.1"/>
    <property type="molecule type" value="Genomic_DNA"/>
</dbReference>
<evidence type="ECO:0000313" key="2">
    <source>
        <dbReference type="EMBL" id="NEK23114.1"/>
    </source>
</evidence>
<dbReference type="Pfam" id="PF00561">
    <property type="entry name" value="Abhydrolase_1"/>
    <property type="match status" value="1"/>
</dbReference>
<dbReference type="InterPro" id="IPR000073">
    <property type="entry name" value="AB_hydrolase_1"/>
</dbReference>
<keyword evidence="2" id="KW-0378">Hydrolase</keyword>
<name>A0A6P0CFA2_9RHOB</name>
<feature type="domain" description="AB hydrolase-1" evidence="1">
    <location>
        <begin position="33"/>
        <end position="138"/>
    </location>
</feature>
<dbReference type="AlphaFoldDB" id="A0A6P0CFA2"/>
<dbReference type="PANTHER" id="PTHR43798">
    <property type="entry name" value="MONOACYLGLYCEROL LIPASE"/>
    <property type="match status" value="1"/>
</dbReference>
<dbReference type="GO" id="GO:0016787">
    <property type="term" value="F:hydrolase activity"/>
    <property type="evidence" value="ECO:0007669"/>
    <property type="project" value="UniProtKB-KW"/>
</dbReference>
<dbReference type="InterPro" id="IPR050266">
    <property type="entry name" value="AB_hydrolase_sf"/>
</dbReference>
<dbReference type="GO" id="GO:0016020">
    <property type="term" value="C:membrane"/>
    <property type="evidence" value="ECO:0007669"/>
    <property type="project" value="TreeGrafter"/>
</dbReference>
<dbReference type="Proteomes" id="UP000468591">
    <property type="component" value="Unassembled WGS sequence"/>
</dbReference>
<gene>
    <name evidence="2" type="ORF">GV827_11945</name>
</gene>
<dbReference type="RefSeq" id="WP_164354030.1">
    <property type="nucleotide sequence ID" value="NZ_JAABNT010000006.1"/>
</dbReference>
<comment type="caution">
    <text evidence="2">The sequence shown here is derived from an EMBL/GenBank/DDBJ whole genome shotgun (WGS) entry which is preliminary data.</text>
</comment>
<sequence>MALEWTNDPAQRLEASGQSLEYACWGPAPHKAPTLVMLHEGLGSVAQWKGLPEALAKATGFGVLAYSRAGYGASDPAVLPRPLDYMTREAEDVLGQVLDAAGIQHCVLLGHSDGATIATIYAGSVSDMRVRGLVLIAPHFFTEPQGLAAIRAAGEAYAKGDLKEKLARYHTHVDVAFNGWHDAWTHPDFVEWNVADAIDHLRIPVLAIQGRDDPYGTLAQISEIEDRIYSPVETLILDDCGHAPHLEKPAPTQAAIEEFCARLDRLEREEVSLA</sequence>
<reference evidence="2 3" key="1">
    <citation type="submission" date="2020-01" db="EMBL/GenBank/DDBJ databases">
        <title>Sulfitobacter sediminilitoris sp. nov., isolated from a tidal flat.</title>
        <authorList>
            <person name="Park S."/>
            <person name="Yoon J.-H."/>
        </authorList>
    </citation>
    <scope>NUCLEOTIDE SEQUENCE [LARGE SCALE GENOMIC DNA]</scope>
    <source>
        <strain evidence="2 3">JBTF-M27</strain>
    </source>
</reference>
<dbReference type="SUPFAM" id="SSF53474">
    <property type="entry name" value="alpha/beta-Hydrolases"/>
    <property type="match status" value="1"/>
</dbReference>
<evidence type="ECO:0000259" key="1">
    <source>
        <dbReference type="Pfam" id="PF00561"/>
    </source>
</evidence>
<organism evidence="2 3">
    <name type="scientific">Sulfitobacter sediminilitoris</name>
    <dbReference type="NCBI Taxonomy" id="2698830"/>
    <lineage>
        <taxon>Bacteria</taxon>
        <taxon>Pseudomonadati</taxon>
        <taxon>Pseudomonadota</taxon>
        <taxon>Alphaproteobacteria</taxon>
        <taxon>Rhodobacterales</taxon>
        <taxon>Roseobacteraceae</taxon>
        <taxon>Sulfitobacter</taxon>
    </lineage>
</organism>
<protein>
    <submittedName>
        <fullName evidence="2">Alpha/beta fold hydrolase</fullName>
    </submittedName>
</protein>
<keyword evidence="3" id="KW-1185">Reference proteome</keyword>
<dbReference type="InterPro" id="IPR029058">
    <property type="entry name" value="AB_hydrolase_fold"/>
</dbReference>
<dbReference type="Gene3D" id="3.40.50.1820">
    <property type="entry name" value="alpha/beta hydrolase"/>
    <property type="match status" value="1"/>
</dbReference>
<proteinExistence type="predicted"/>
<accession>A0A6P0CFA2</accession>
<dbReference type="PANTHER" id="PTHR43798:SF33">
    <property type="entry name" value="HYDROLASE, PUTATIVE (AFU_ORTHOLOGUE AFUA_2G14860)-RELATED"/>
    <property type="match status" value="1"/>
</dbReference>
<evidence type="ECO:0000313" key="3">
    <source>
        <dbReference type="Proteomes" id="UP000468591"/>
    </source>
</evidence>